<dbReference type="InterPro" id="IPR040144">
    <property type="entry name" value="RAP1GDS1"/>
</dbReference>
<comment type="caution">
    <text evidence="2">The sequence shown here is derived from an EMBL/GenBank/DDBJ whole genome shotgun (WGS) entry which is preliminary data.</text>
</comment>
<feature type="region of interest" description="Disordered" evidence="1">
    <location>
        <begin position="1"/>
        <end position="20"/>
    </location>
</feature>
<dbReference type="Gene3D" id="1.25.10.10">
    <property type="entry name" value="Leucine-rich Repeat Variant"/>
    <property type="match status" value="2"/>
</dbReference>
<dbReference type="SUPFAM" id="SSF48371">
    <property type="entry name" value="ARM repeat"/>
    <property type="match status" value="1"/>
</dbReference>
<evidence type="ECO:0000256" key="1">
    <source>
        <dbReference type="SAM" id="MobiDB-lite"/>
    </source>
</evidence>
<dbReference type="OrthoDB" id="26149at2759"/>
<dbReference type="VEuPathDB" id="FungiDB:AAP_00454"/>
<dbReference type="EMBL" id="AZGZ01000001">
    <property type="protein sequence ID" value="KZZ98193.1"/>
    <property type="molecule type" value="Genomic_DNA"/>
</dbReference>
<organism evidence="2 3">
    <name type="scientific">Ascosphaera apis ARSEF 7405</name>
    <dbReference type="NCBI Taxonomy" id="392613"/>
    <lineage>
        <taxon>Eukaryota</taxon>
        <taxon>Fungi</taxon>
        <taxon>Dikarya</taxon>
        <taxon>Ascomycota</taxon>
        <taxon>Pezizomycotina</taxon>
        <taxon>Eurotiomycetes</taxon>
        <taxon>Eurotiomycetidae</taxon>
        <taxon>Onygenales</taxon>
        <taxon>Ascosphaeraceae</taxon>
        <taxon>Ascosphaera</taxon>
    </lineage>
</organism>
<keyword evidence="3" id="KW-1185">Reference proteome</keyword>
<protein>
    <submittedName>
        <fullName evidence="2">Armadillo-type fold protein</fullName>
    </submittedName>
</protein>
<dbReference type="PANTHER" id="PTHR10957">
    <property type="entry name" value="RAP1 GTPASE-GDP DISSOCIATION STIMULATOR 1"/>
    <property type="match status" value="1"/>
</dbReference>
<accession>A0A168DWH7</accession>
<dbReference type="Proteomes" id="UP000242877">
    <property type="component" value="Unassembled WGS sequence"/>
</dbReference>
<proteinExistence type="predicted"/>
<dbReference type="AlphaFoldDB" id="A0A168DWH7"/>
<sequence>MAQDTQNLWPRRAPPRDAGALTADEQKNIKELFELKFSRALENDVTPKEKLDLCTCLRGAIDRLWKSNSNYFGDASQTIATASRNEAWRVAFGECGILDVYSNLLATTNLENNLIILALKIVSNTCADTPKNRSHFIEGHYDIALLKLLEIESLCGIVIVVIYNLCCEFEGYEAARKTLAEHGLVNAVLKVLLSGCLDSDDYEEYAYNLLDIGSTADINSSPDDTLKLLLDLADSPNQTRDSYISQVSVICAHLENDRFKELCIEQNLFSRALDLLPKGHIFPTDSVDPEDAKRLANARLVLNQTFSDVSDQPIFATIYPLGSPVFKTLTSWLDRSEADMLSCSCIVLGNLARDDKVCEDLVRKYRIHAKLIDVVEREKSKASVAYSALGFLKNLAVPTNNRECLGSAGLFKAAAAFWNFTTLPQLQMTAVSATRLAIANCFENTIKILNPSDTDEKKTSLALLLEAHNTTDQKPVKIETARAVAAIIRNIGMSKSTPQADKATELANRLISLHDNLDIPISCLLENKESSLIQGEGVMALTMLAQSKESARVAAACLNRKSVFDVLRDIMAGPIDETLGDNEKKLKVSNRANGALFYHYITQSKPENLNPETLESLEDLGKQAALSMQTNSIQSS</sequence>
<dbReference type="InterPro" id="IPR011989">
    <property type="entry name" value="ARM-like"/>
</dbReference>
<dbReference type="InterPro" id="IPR016024">
    <property type="entry name" value="ARM-type_fold"/>
</dbReference>
<gene>
    <name evidence="2" type="ORF">AAP_00454</name>
</gene>
<dbReference type="GO" id="GO:0005085">
    <property type="term" value="F:guanyl-nucleotide exchange factor activity"/>
    <property type="evidence" value="ECO:0007669"/>
    <property type="project" value="InterPro"/>
</dbReference>
<evidence type="ECO:0000313" key="2">
    <source>
        <dbReference type="EMBL" id="KZZ98193.1"/>
    </source>
</evidence>
<reference evidence="2 3" key="1">
    <citation type="journal article" date="2016" name="Genome Biol. Evol.">
        <title>Divergent and convergent evolution of fungal pathogenicity.</title>
        <authorList>
            <person name="Shang Y."/>
            <person name="Xiao G."/>
            <person name="Zheng P."/>
            <person name="Cen K."/>
            <person name="Zhan S."/>
            <person name="Wang C."/>
        </authorList>
    </citation>
    <scope>NUCLEOTIDE SEQUENCE [LARGE SCALE GENOMIC DNA]</scope>
    <source>
        <strain evidence="2 3">ARSEF 7405</strain>
    </source>
</reference>
<evidence type="ECO:0000313" key="3">
    <source>
        <dbReference type="Proteomes" id="UP000242877"/>
    </source>
</evidence>
<name>A0A168DWH7_9EURO</name>